<protein>
    <submittedName>
        <fullName evidence="1">Uncharacterized protein</fullName>
    </submittedName>
</protein>
<reference evidence="1" key="2">
    <citation type="journal article" date="2015" name="Data Brief">
        <title>Shoot transcriptome of the giant reed, Arundo donax.</title>
        <authorList>
            <person name="Barrero R.A."/>
            <person name="Guerrero F.D."/>
            <person name="Moolhuijzen P."/>
            <person name="Goolsby J.A."/>
            <person name="Tidwell J."/>
            <person name="Bellgard S.E."/>
            <person name="Bellgard M.I."/>
        </authorList>
    </citation>
    <scope>NUCLEOTIDE SEQUENCE</scope>
    <source>
        <tissue evidence="1">Shoot tissue taken approximately 20 cm above the soil surface</tissue>
    </source>
</reference>
<sequence length="29" mass="3512">MIQQMVKTTAIRTDRTWRNIIQFRNSSES</sequence>
<organism evidence="1">
    <name type="scientific">Arundo donax</name>
    <name type="common">Giant reed</name>
    <name type="synonym">Donax arundinaceus</name>
    <dbReference type="NCBI Taxonomy" id="35708"/>
    <lineage>
        <taxon>Eukaryota</taxon>
        <taxon>Viridiplantae</taxon>
        <taxon>Streptophyta</taxon>
        <taxon>Embryophyta</taxon>
        <taxon>Tracheophyta</taxon>
        <taxon>Spermatophyta</taxon>
        <taxon>Magnoliopsida</taxon>
        <taxon>Liliopsida</taxon>
        <taxon>Poales</taxon>
        <taxon>Poaceae</taxon>
        <taxon>PACMAD clade</taxon>
        <taxon>Arundinoideae</taxon>
        <taxon>Arundineae</taxon>
        <taxon>Arundo</taxon>
    </lineage>
</organism>
<name>A0A0A9GNQ1_ARUDO</name>
<accession>A0A0A9GNQ1</accession>
<dbReference type="AlphaFoldDB" id="A0A0A9GNQ1"/>
<dbReference type="EMBL" id="GBRH01173745">
    <property type="protein sequence ID" value="JAE24151.1"/>
    <property type="molecule type" value="Transcribed_RNA"/>
</dbReference>
<evidence type="ECO:0000313" key="1">
    <source>
        <dbReference type="EMBL" id="JAE24151.1"/>
    </source>
</evidence>
<proteinExistence type="predicted"/>
<reference evidence="1" key="1">
    <citation type="submission" date="2014-09" db="EMBL/GenBank/DDBJ databases">
        <authorList>
            <person name="Magalhaes I.L.F."/>
            <person name="Oliveira U."/>
            <person name="Santos F.R."/>
            <person name="Vidigal T.H.D.A."/>
            <person name="Brescovit A.D."/>
            <person name="Santos A.J."/>
        </authorList>
    </citation>
    <scope>NUCLEOTIDE SEQUENCE</scope>
    <source>
        <tissue evidence="1">Shoot tissue taken approximately 20 cm above the soil surface</tissue>
    </source>
</reference>